<sequence length="74" mass="7724">MSNDRSEGAVLEPTWFKSSYSGGDGGECVEVAVAPGAVRVRDSKDREGGTLAFSPEAWTAFVAFAASAAPLTER</sequence>
<name>A0ABN3LQT8_9ACTN</name>
<comment type="caution">
    <text evidence="2">The sequence shown here is derived from an EMBL/GenBank/DDBJ whole genome shotgun (WGS) entry which is preliminary data.</text>
</comment>
<dbReference type="EMBL" id="BAAATA010000012">
    <property type="protein sequence ID" value="GAA2488673.1"/>
    <property type="molecule type" value="Genomic_DNA"/>
</dbReference>
<accession>A0ABN3LQT8</accession>
<dbReference type="Proteomes" id="UP001501358">
    <property type="component" value="Unassembled WGS sequence"/>
</dbReference>
<dbReference type="RefSeq" id="WP_344383359.1">
    <property type="nucleotide sequence ID" value="NZ_BAAATA010000012.1"/>
</dbReference>
<evidence type="ECO:0000313" key="2">
    <source>
        <dbReference type="EMBL" id="GAA2488673.1"/>
    </source>
</evidence>
<proteinExistence type="predicted"/>
<keyword evidence="3" id="KW-1185">Reference proteome</keyword>
<organism evidence="2 3">
    <name type="scientific">Streptomyces thermolineatus</name>
    <dbReference type="NCBI Taxonomy" id="44033"/>
    <lineage>
        <taxon>Bacteria</taxon>
        <taxon>Bacillati</taxon>
        <taxon>Actinomycetota</taxon>
        <taxon>Actinomycetes</taxon>
        <taxon>Kitasatosporales</taxon>
        <taxon>Streptomycetaceae</taxon>
        <taxon>Streptomyces</taxon>
    </lineage>
</organism>
<dbReference type="InterPro" id="IPR007278">
    <property type="entry name" value="DUF397"/>
</dbReference>
<evidence type="ECO:0000259" key="1">
    <source>
        <dbReference type="Pfam" id="PF04149"/>
    </source>
</evidence>
<dbReference type="Pfam" id="PF04149">
    <property type="entry name" value="DUF397"/>
    <property type="match status" value="1"/>
</dbReference>
<reference evidence="2 3" key="1">
    <citation type="journal article" date="2019" name="Int. J. Syst. Evol. Microbiol.">
        <title>The Global Catalogue of Microorganisms (GCM) 10K type strain sequencing project: providing services to taxonomists for standard genome sequencing and annotation.</title>
        <authorList>
            <consortium name="The Broad Institute Genomics Platform"/>
            <consortium name="The Broad Institute Genome Sequencing Center for Infectious Disease"/>
            <person name="Wu L."/>
            <person name="Ma J."/>
        </authorList>
    </citation>
    <scope>NUCLEOTIDE SEQUENCE [LARGE SCALE GENOMIC DNA]</scope>
    <source>
        <strain evidence="2 3">JCM 6307</strain>
    </source>
</reference>
<gene>
    <name evidence="2" type="ORF">GCM10010406_26020</name>
</gene>
<feature type="domain" description="DUF397" evidence="1">
    <location>
        <begin position="14"/>
        <end position="65"/>
    </location>
</feature>
<protein>
    <submittedName>
        <fullName evidence="2">DUF397 domain-containing protein</fullName>
    </submittedName>
</protein>
<evidence type="ECO:0000313" key="3">
    <source>
        <dbReference type="Proteomes" id="UP001501358"/>
    </source>
</evidence>